<organism evidence="2 3">
    <name type="scientific">Neolentinus lepideus HHB14362 ss-1</name>
    <dbReference type="NCBI Taxonomy" id="1314782"/>
    <lineage>
        <taxon>Eukaryota</taxon>
        <taxon>Fungi</taxon>
        <taxon>Dikarya</taxon>
        <taxon>Basidiomycota</taxon>
        <taxon>Agaricomycotina</taxon>
        <taxon>Agaricomycetes</taxon>
        <taxon>Gloeophyllales</taxon>
        <taxon>Gloeophyllaceae</taxon>
        <taxon>Neolentinus</taxon>
    </lineage>
</organism>
<dbReference type="Proteomes" id="UP000076761">
    <property type="component" value="Unassembled WGS sequence"/>
</dbReference>
<evidence type="ECO:0000256" key="1">
    <source>
        <dbReference type="SAM" id="MobiDB-lite"/>
    </source>
</evidence>
<evidence type="ECO:0000313" key="3">
    <source>
        <dbReference type="Proteomes" id="UP000076761"/>
    </source>
</evidence>
<feature type="non-terminal residue" evidence="2">
    <location>
        <position position="1"/>
    </location>
</feature>
<accession>A0A165R2W3</accession>
<dbReference type="AlphaFoldDB" id="A0A165R2W3"/>
<dbReference type="InParanoid" id="A0A165R2W3"/>
<reference evidence="2 3" key="1">
    <citation type="journal article" date="2016" name="Mol. Biol. Evol.">
        <title>Comparative Genomics of Early-Diverging Mushroom-Forming Fungi Provides Insights into the Origins of Lignocellulose Decay Capabilities.</title>
        <authorList>
            <person name="Nagy L.G."/>
            <person name="Riley R."/>
            <person name="Tritt A."/>
            <person name="Adam C."/>
            <person name="Daum C."/>
            <person name="Floudas D."/>
            <person name="Sun H."/>
            <person name="Yadav J.S."/>
            <person name="Pangilinan J."/>
            <person name="Larsson K.H."/>
            <person name="Matsuura K."/>
            <person name="Barry K."/>
            <person name="Labutti K."/>
            <person name="Kuo R."/>
            <person name="Ohm R.A."/>
            <person name="Bhattacharya S.S."/>
            <person name="Shirouzu T."/>
            <person name="Yoshinaga Y."/>
            <person name="Martin F.M."/>
            <person name="Grigoriev I.V."/>
            <person name="Hibbett D.S."/>
        </authorList>
    </citation>
    <scope>NUCLEOTIDE SEQUENCE [LARGE SCALE GENOMIC DNA]</scope>
    <source>
        <strain evidence="2 3">HHB14362 ss-1</strain>
    </source>
</reference>
<gene>
    <name evidence="2" type="ORF">NEOLEDRAFT_1136877</name>
</gene>
<keyword evidence="3" id="KW-1185">Reference proteome</keyword>
<name>A0A165R2W3_9AGAM</name>
<proteinExistence type="predicted"/>
<evidence type="ECO:0000313" key="2">
    <source>
        <dbReference type="EMBL" id="KZT23230.1"/>
    </source>
</evidence>
<dbReference type="EMBL" id="KV425587">
    <property type="protein sequence ID" value="KZT23230.1"/>
    <property type="molecule type" value="Genomic_DNA"/>
</dbReference>
<protein>
    <submittedName>
        <fullName evidence="2">Uncharacterized protein</fullName>
    </submittedName>
</protein>
<feature type="region of interest" description="Disordered" evidence="1">
    <location>
        <begin position="1"/>
        <end position="21"/>
    </location>
</feature>
<sequence length="53" mass="5929">MLRLASMHVQGHCPDSCQPQSIQTNDIISKPRYLRSSPSPTPYDGRYGAIKIL</sequence>